<dbReference type="Proteomes" id="UP001221150">
    <property type="component" value="Unassembled WGS sequence"/>
</dbReference>
<reference evidence="1 2" key="1">
    <citation type="submission" date="2023-03" db="EMBL/GenBank/DDBJ databases">
        <title>Draft genome sequence of Streptomyces sp. K1PA1 isolated from peat swamp forest in Thailand.</title>
        <authorList>
            <person name="Klaysubun C."/>
            <person name="Duangmal K."/>
        </authorList>
    </citation>
    <scope>NUCLEOTIDE SEQUENCE [LARGE SCALE GENOMIC DNA]</scope>
    <source>
        <strain evidence="1 2">K1PA1</strain>
    </source>
</reference>
<keyword evidence="2" id="KW-1185">Reference proteome</keyword>
<organism evidence="1 2">
    <name type="scientific">Streptomyces tropicalis</name>
    <dbReference type="NCBI Taxonomy" id="3034234"/>
    <lineage>
        <taxon>Bacteria</taxon>
        <taxon>Bacillati</taxon>
        <taxon>Actinomycetota</taxon>
        <taxon>Actinomycetes</taxon>
        <taxon>Kitasatosporales</taxon>
        <taxon>Streptomycetaceae</taxon>
        <taxon>Streptomyces</taxon>
    </lineage>
</organism>
<protein>
    <submittedName>
        <fullName evidence="1">Uncharacterized protein</fullName>
    </submittedName>
</protein>
<proteinExistence type="predicted"/>
<comment type="caution">
    <text evidence="1">The sequence shown here is derived from an EMBL/GenBank/DDBJ whole genome shotgun (WGS) entry which is preliminary data.</text>
</comment>
<evidence type="ECO:0000313" key="2">
    <source>
        <dbReference type="Proteomes" id="UP001221150"/>
    </source>
</evidence>
<name>A0ABT6A9C4_9ACTN</name>
<accession>A0ABT6A9C4</accession>
<evidence type="ECO:0000313" key="1">
    <source>
        <dbReference type="EMBL" id="MDF3301256.1"/>
    </source>
</evidence>
<gene>
    <name evidence="1" type="ORF">P3H78_22035</name>
</gene>
<sequence length="73" mass="7915">MTEVVDSDELLRRIQRARSWAREEEGRWQGRRIEVGATDPEAAQEAAVRALALEAVLGVLDEIVAPGSSRGGG</sequence>
<dbReference type="EMBL" id="JARJBB010000012">
    <property type="protein sequence ID" value="MDF3301256.1"/>
    <property type="molecule type" value="Genomic_DNA"/>
</dbReference>
<dbReference type="RefSeq" id="WP_276110821.1">
    <property type="nucleotide sequence ID" value="NZ_JARJBB010000012.1"/>
</dbReference>